<dbReference type="Proteomes" id="UP001460270">
    <property type="component" value="Unassembled WGS sequence"/>
</dbReference>
<organism evidence="1 2">
    <name type="scientific">Mugilogobius chulae</name>
    <name type="common">yellowstripe goby</name>
    <dbReference type="NCBI Taxonomy" id="88201"/>
    <lineage>
        <taxon>Eukaryota</taxon>
        <taxon>Metazoa</taxon>
        <taxon>Chordata</taxon>
        <taxon>Craniata</taxon>
        <taxon>Vertebrata</taxon>
        <taxon>Euteleostomi</taxon>
        <taxon>Actinopterygii</taxon>
        <taxon>Neopterygii</taxon>
        <taxon>Teleostei</taxon>
        <taxon>Neoteleostei</taxon>
        <taxon>Acanthomorphata</taxon>
        <taxon>Gobiaria</taxon>
        <taxon>Gobiiformes</taxon>
        <taxon>Gobioidei</taxon>
        <taxon>Gobiidae</taxon>
        <taxon>Gobionellinae</taxon>
        <taxon>Mugilogobius</taxon>
    </lineage>
</organism>
<dbReference type="Gene3D" id="1.20.5.340">
    <property type="match status" value="1"/>
</dbReference>
<protein>
    <recommendedName>
        <fullName evidence="3">L1 transposable element RRM domain-containing protein</fullName>
    </recommendedName>
</protein>
<reference evidence="2" key="1">
    <citation type="submission" date="2024-04" db="EMBL/GenBank/DDBJ databases">
        <title>Salinicola lusitanus LLJ914,a marine bacterium isolated from the Okinawa Trough.</title>
        <authorList>
            <person name="Li J."/>
        </authorList>
    </citation>
    <scope>NUCLEOTIDE SEQUENCE [LARGE SCALE GENOMIC DNA]</scope>
</reference>
<evidence type="ECO:0000313" key="1">
    <source>
        <dbReference type="EMBL" id="KAK7901123.1"/>
    </source>
</evidence>
<accession>A0AAW0NIL1</accession>
<evidence type="ECO:0000313" key="2">
    <source>
        <dbReference type="Proteomes" id="UP001460270"/>
    </source>
</evidence>
<dbReference type="InterPro" id="IPR042566">
    <property type="entry name" value="L1_C"/>
</dbReference>
<evidence type="ECO:0008006" key="3">
    <source>
        <dbReference type="Google" id="ProtNLM"/>
    </source>
</evidence>
<comment type="caution">
    <text evidence="1">The sequence shown here is derived from an EMBL/GenBank/DDBJ whole genome shotgun (WGS) entry which is preliminary data.</text>
</comment>
<dbReference type="InterPro" id="IPR004244">
    <property type="entry name" value="Transposase_22"/>
</dbReference>
<gene>
    <name evidence="1" type="ORF">WMY93_017892</name>
</gene>
<proteinExistence type="predicted"/>
<sequence>MAEISLQSIWDAIQQVKEQVTVEVIAHLDLKIGSVQAGLMDIQQNLGTLTGQITELQERVSSNEDAVGDMQRRLCALEKDNTYLKEKVEDLENRSRRCNLRFINVPEKAEGVDSHTPREGNFATVPVVERAHRSPTYSSSSSRPGPPRPILVKFLNFQDKMKILRLAREKENLKFGESKVHIYPDFSPGLVKKRREFDVVKRQLRAADIKYSLQYPSTLRVIVEGKPKLFRCSKEAEDFFRATPAPRSGGT</sequence>
<dbReference type="Gene3D" id="3.30.250.20">
    <property type="entry name" value="L1 transposable element, C-terminal domain"/>
    <property type="match status" value="1"/>
</dbReference>
<dbReference type="AlphaFoldDB" id="A0AAW0NIL1"/>
<dbReference type="PANTHER" id="PTHR11505">
    <property type="entry name" value="L1 TRANSPOSABLE ELEMENT-RELATED"/>
    <property type="match status" value="1"/>
</dbReference>
<dbReference type="EMBL" id="JBBPFD010000013">
    <property type="protein sequence ID" value="KAK7901123.1"/>
    <property type="molecule type" value="Genomic_DNA"/>
</dbReference>
<name>A0AAW0NIL1_9GOBI</name>
<keyword evidence="2" id="KW-1185">Reference proteome</keyword>